<reference evidence="1" key="1">
    <citation type="journal article" date="2022" name="bioRxiv">
        <title>Sequencing and chromosome-scale assembly of the giantPleurodeles waltlgenome.</title>
        <authorList>
            <person name="Brown T."/>
            <person name="Elewa A."/>
            <person name="Iarovenko S."/>
            <person name="Subramanian E."/>
            <person name="Araus A.J."/>
            <person name="Petzold A."/>
            <person name="Susuki M."/>
            <person name="Suzuki K.-i.T."/>
            <person name="Hayashi T."/>
            <person name="Toyoda A."/>
            <person name="Oliveira C."/>
            <person name="Osipova E."/>
            <person name="Leigh N.D."/>
            <person name="Simon A."/>
            <person name="Yun M.H."/>
        </authorList>
    </citation>
    <scope>NUCLEOTIDE SEQUENCE</scope>
    <source>
        <strain evidence="1">20211129_DDA</strain>
        <tissue evidence="1">Liver</tissue>
    </source>
</reference>
<dbReference type="AlphaFoldDB" id="A0AAV7RGP5"/>
<name>A0AAV7RGP5_PLEWA</name>
<sequence>MRVQRSKGRRRCYWCLPHPSSTFCGVPIRTGPSMDLGPEAGAVLTFPSPGLLLCSDGARLLLLLSRRLPAAGLVLWRVLPGHLRGALIGPQAPRWSRRLAYTPSRWLAHTPLFSTGIVLVYRCEEKIGKEDESLQVASCDVILCLAGIGQLV</sequence>
<evidence type="ECO:0000313" key="2">
    <source>
        <dbReference type="Proteomes" id="UP001066276"/>
    </source>
</evidence>
<gene>
    <name evidence="1" type="ORF">NDU88_002831</name>
</gene>
<dbReference type="EMBL" id="JANPWB010000009">
    <property type="protein sequence ID" value="KAJ1150033.1"/>
    <property type="molecule type" value="Genomic_DNA"/>
</dbReference>
<accession>A0AAV7RGP5</accession>
<dbReference type="Proteomes" id="UP001066276">
    <property type="component" value="Chromosome 5"/>
</dbReference>
<keyword evidence="2" id="KW-1185">Reference proteome</keyword>
<proteinExistence type="predicted"/>
<evidence type="ECO:0000313" key="1">
    <source>
        <dbReference type="EMBL" id="KAJ1150033.1"/>
    </source>
</evidence>
<comment type="caution">
    <text evidence="1">The sequence shown here is derived from an EMBL/GenBank/DDBJ whole genome shotgun (WGS) entry which is preliminary data.</text>
</comment>
<organism evidence="1 2">
    <name type="scientific">Pleurodeles waltl</name>
    <name type="common">Iberian ribbed newt</name>
    <dbReference type="NCBI Taxonomy" id="8319"/>
    <lineage>
        <taxon>Eukaryota</taxon>
        <taxon>Metazoa</taxon>
        <taxon>Chordata</taxon>
        <taxon>Craniata</taxon>
        <taxon>Vertebrata</taxon>
        <taxon>Euteleostomi</taxon>
        <taxon>Amphibia</taxon>
        <taxon>Batrachia</taxon>
        <taxon>Caudata</taxon>
        <taxon>Salamandroidea</taxon>
        <taxon>Salamandridae</taxon>
        <taxon>Pleurodelinae</taxon>
        <taxon>Pleurodeles</taxon>
    </lineage>
</organism>
<protein>
    <submittedName>
        <fullName evidence="1">Uncharacterized protein</fullName>
    </submittedName>
</protein>